<accession>A0A8K1CJ95</accession>
<dbReference type="SMART" id="SM00456">
    <property type="entry name" value="WW"/>
    <property type="match status" value="1"/>
</dbReference>
<dbReference type="PROSITE" id="PS50088">
    <property type="entry name" value="ANK_REPEAT"/>
    <property type="match status" value="3"/>
</dbReference>
<gene>
    <name evidence="6" type="ORF">Poli38472_011521</name>
</gene>
<comment type="caution">
    <text evidence="6">The sequence shown here is derived from an EMBL/GenBank/DDBJ whole genome shotgun (WGS) entry which is preliminary data.</text>
</comment>
<dbReference type="PROSITE" id="PS50020">
    <property type="entry name" value="WW_DOMAIN_2"/>
    <property type="match status" value="1"/>
</dbReference>
<evidence type="ECO:0000256" key="2">
    <source>
        <dbReference type="ARBA" id="ARBA00023043"/>
    </source>
</evidence>
<dbReference type="PANTHER" id="PTHR24198:SF165">
    <property type="entry name" value="ANKYRIN REPEAT-CONTAINING PROTEIN-RELATED"/>
    <property type="match status" value="1"/>
</dbReference>
<protein>
    <recommendedName>
        <fullName evidence="5">WW domain-containing protein</fullName>
    </recommendedName>
</protein>
<evidence type="ECO:0000256" key="3">
    <source>
        <dbReference type="PROSITE-ProRule" id="PRU00023"/>
    </source>
</evidence>
<keyword evidence="2 3" id="KW-0040">ANK repeat</keyword>
<keyword evidence="1" id="KW-0677">Repeat</keyword>
<dbReference type="InterPro" id="IPR036770">
    <property type="entry name" value="Ankyrin_rpt-contain_sf"/>
</dbReference>
<dbReference type="Pfam" id="PF12796">
    <property type="entry name" value="Ank_2"/>
    <property type="match status" value="2"/>
</dbReference>
<reference evidence="6" key="1">
    <citation type="submission" date="2019-03" db="EMBL/GenBank/DDBJ databases">
        <title>Long read genome sequence of the mycoparasitic Pythium oligandrum ATCC 38472 isolated from sugarbeet rhizosphere.</title>
        <authorList>
            <person name="Gaulin E."/>
        </authorList>
    </citation>
    <scope>NUCLEOTIDE SEQUENCE</scope>
    <source>
        <strain evidence="6">ATCC 38472_TT</strain>
    </source>
</reference>
<feature type="compositionally biased region" description="Polar residues" evidence="4">
    <location>
        <begin position="487"/>
        <end position="505"/>
    </location>
</feature>
<feature type="compositionally biased region" description="Basic residues" evidence="4">
    <location>
        <begin position="466"/>
        <end position="483"/>
    </location>
</feature>
<dbReference type="PROSITE" id="PS01159">
    <property type="entry name" value="WW_DOMAIN_1"/>
    <property type="match status" value="1"/>
</dbReference>
<dbReference type="PROSITE" id="PS50297">
    <property type="entry name" value="ANK_REP_REGION"/>
    <property type="match status" value="2"/>
</dbReference>
<evidence type="ECO:0000313" key="6">
    <source>
        <dbReference type="EMBL" id="TMW64641.1"/>
    </source>
</evidence>
<keyword evidence="7" id="KW-1185">Reference proteome</keyword>
<dbReference type="InterPro" id="IPR036020">
    <property type="entry name" value="WW_dom_sf"/>
</dbReference>
<feature type="repeat" description="ANK" evidence="3">
    <location>
        <begin position="276"/>
        <end position="308"/>
    </location>
</feature>
<dbReference type="AlphaFoldDB" id="A0A8K1CJ95"/>
<evidence type="ECO:0000313" key="7">
    <source>
        <dbReference type="Proteomes" id="UP000794436"/>
    </source>
</evidence>
<evidence type="ECO:0000256" key="1">
    <source>
        <dbReference type="ARBA" id="ARBA00022737"/>
    </source>
</evidence>
<feature type="repeat" description="ANK" evidence="3">
    <location>
        <begin position="174"/>
        <end position="196"/>
    </location>
</feature>
<dbReference type="EMBL" id="SPLM01000039">
    <property type="protein sequence ID" value="TMW64641.1"/>
    <property type="molecule type" value="Genomic_DNA"/>
</dbReference>
<dbReference type="SUPFAM" id="SSF51045">
    <property type="entry name" value="WW domain"/>
    <property type="match status" value="1"/>
</dbReference>
<feature type="domain" description="WW" evidence="5">
    <location>
        <begin position="376"/>
        <end position="405"/>
    </location>
</feature>
<organism evidence="6 7">
    <name type="scientific">Pythium oligandrum</name>
    <name type="common">Mycoparasitic fungus</name>
    <dbReference type="NCBI Taxonomy" id="41045"/>
    <lineage>
        <taxon>Eukaryota</taxon>
        <taxon>Sar</taxon>
        <taxon>Stramenopiles</taxon>
        <taxon>Oomycota</taxon>
        <taxon>Peronosporomycetes</taxon>
        <taxon>Pythiales</taxon>
        <taxon>Pythiaceae</taxon>
        <taxon>Pythium</taxon>
    </lineage>
</organism>
<dbReference type="PANTHER" id="PTHR24198">
    <property type="entry name" value="ANKYRIN REPEAT AND PROTEIN KINASE DOMAIN-CONTAINING PROTEIN"/>
    <property type="match status" value="1"/>
</dbReference>
<dbReference type="InterPro" id="IPR002110">
    <property type="entry name" value="Ankyrin_rpt"/>
</dbReference>
<sequence length="505" mass="55506">MDADSTQDLGNCAVRLGDIAEVVLLDTPANSFRVHTALGRQIVFQYRGEDDQAHQQTRYNASQWCDYLQTLSQYARGNEERIEYPSRQDNSYFHEVSTKSSRRQELLQHMTHAINKNDVFGLKELLGIEQRSNNELRDGDGNSLLGMALKAGANKDIIEALIEARIDCNAQNSEGESPLLLAAASGDLEILRLLLDAENIDINQRCKMGTSVVHAAANAGEAAALQQLCDTGAVLSVADDVGWTAMHYAAVCVSGVGPLRLLCELVPELIDSQCAEGNTALHIAAGYGCEDNVRALLETAANPHILNYDKQTAYHVALHNNHVACAVAIHEYMDTPRDVYEQSAQAPRAVYTEETRSAELSTGRVATSENHAYTFSAWIRATTEDGLEYFYNSITGESTWHRPDELEQNSAQPPPAPTTSQHSYVEEIFSFAEPGQKLPLCMIPLVSPLVSLDDPTAATKLDAQRKKARERRRSKVSKQRQRSHSSDPSSDPVQAVDTTSGYTVS</sequence>
<dbReference type="SUPFAM" id="SSF48403">
    <property type="entry name" value="Ankyrin repeat"/>
    <property type="match status" value="1"/>
</dbReference>
<evidence type="ECO:0000256" key="4">
    <source>
        <dbReference type="SAM" id="MobiDB-lite"/>
    </source>
</evidence>
<dbReference type="Proteomes" id="UP000794436">
    <property type="component" value="Unassembled WGS sequence"/>
</dbReference>
<dbReference type="Gene3D" id="2.20.70.10">
    <property type="match status" value="1"/>
</dbReference>
<dbReference type="CDD" id="cd00201">
    <property type="entry name" value="WW"/>
    <property type="match status" value="1"/>
</dbReference>
<proteinExistence type="predicted"/>
<feature type="region of interest" description="Disordered" evidence="4">
    <location>
        <begin position="457"/>
        <end position="505"/>
    </location>
</feature>
<dbReference type="Gene3D" id="1.25.40.20">
    <property type="entry name" value="Ankyrin repeat-containing domain"/>
    <property type="match status" value="2"/>
</dbReference>
<feature type="repeat" description="ANK" evidence="3">
    <location>
        <begin position="208"/>
        <end position="240"/>
    </location>
</feature>
<dbReference type="SMART" id="SM00248">
    <property type="entry name" value="ANK"/>
    <property type="match status" value="6"/>
</dbReference>
<evidence type="ECO:0000259" key="5">
    <source>
        <dbReference type="PROSITE" id="PS50020"/>
    </source>
</evidence>
<name>A0A8K1CJ95_PYTOL</name>
<dbReference type="OrthoDB" id="1577640at2759"/>
<dbReference type="Pfam" id="PF00397">
    <property type="entry name" value="WW"/>
    <property type="match status" value="1"/>
</dbReference>
<dbReference type="InterPro" id="IPR001202">
    <property type="entry name" value="WW_dom"/>
</dbReference>